<evidence type="ECO:0000256" key="6">
    <source>
        <dbReference type="RuleBase" id="RU363053"/>
    </source>
</evidence>
<dbReference type="PANTHER" id="PTHR11266">
    <property type="entry name" value="PEROXISOMAL MEMBRANE PROTEIN 2, PXMP2 MPV17"/>
    <property type="match status" value="1"/>
</dbReference>
<name>A0A232LQR8_9EURO</name>
<comment type="subcellular location">
    <subcellularLocation>
        <location evidence="1">Membrane</location>
        <topology evidence="1">Multi-pass membrane protein</topology>
    </subcellularLocation>
</comment>
<accession>A0A232LQR8</accession>
<comment type="similarity">
    <text evidence="2 6">Belongs to the peroxisomal membrane protein PXMP2/4 family.</text>
</comment>
<evidence type="ECO:0000313" key="8">
    <source>
        <dbReference type="Proteomes" id="UP000243515"/>
    </source>
</evidence>
<evidence type="ECO:0000256" key="2">
    <source>
        <dbReference type="ARBA" id="ARBA00006824"/>
    </source>
</evidence>
<keyword evidence="5 6" id="KW-0472">Membrane</keyword>
<dbReference type="Pfam" id="PF04117">
    <property type="entry name" value="Mpv17_PMP22"/>
    <property type="match status" value="1"/>
</dbReference>
<keyword evidence="3 6" id="KW-0812">Transmembrane</keyword>
<dbReference type="PANTHER" id="PTHR11266:SF17">
    <property type="entry name" value="PROTEIN MPV17"/>
    <property type="match status" value="1"/>
</dbReference>
<dbReference type="Proteomes" id="UP000243515">
    <property type="component" value="Unassembled WGS sequence"/>
</dbReference>
<evidence type="ECO:0000256" key="5">
    <source>
        <dbReference type="ARBA" id="ARBA00023136"/>
    </source>
</evidence>
<dbReference type="OrthoDB" id="430207at2759"/>
<evidence type="ECO:0000313" key="7">
    <source>
        <dbReference type="EMBL" id="OXV06348.1"/>
    </source>
</evidence>
<protein>
    <recommendedName>
        <fullName evidence="9">Protein sym1</fullName>
    </recommendedName>
</protein>
<feature type="transmembrane region" description="Helical" evidence="6">
    <location>
        <begin position="52"/>
        <end position="71"/>
    </location>
</feature>
<proteinExistence type="inferred from homology"/>
<evidence type="ECO:0000256" key="1">
    <source>
        <dbReference type="ARBA" id="ARBA00004141"/>
    </source>
</evidence>
<dbReference type="AlphaFoldDB" id="A0A232LQR8"/>
<dbReference type="EMBL" id="NPHW01005855">
    <property type="protein sequence ID" value="OXV06348.1"/>
    <property type="molecule type" value="Genomic_DNA"/>
</dbReference>
<dbReference type="InterPro" id="IPR007248">
    <property type="entry name" value="Mpv17_PMP22"/>
</dbReference>
<dbReference type="GO" id="GO:0006067">
    <property type="term" value="P:ethanol metabolic process"/>
    <property type="evidence" value="ECO:0007669"/>
    <property type="project" value="EnsemblFungi"/>
</dbReference>
<keyword evidence="8" id="KW-1185">Reference proteome</keyword>
<sequence length="171" mass="19068">MLQWYRMKLATQPLLTSTITTAALFGAGDILAQQLVDRKGFQNHDFPRTGRMVLYGGAIFGPAATTWYSFLQRNVILRRPGTTLVARVVADQVLFTPLHLFAFLSSMSILEGSDPVEKVQKSFLSSYKANLALWPAVQLANFSLVPLEYRVLVVNLVSLGWNCFLSLINSK</sequence>
<comment type="caution">
    <text evidence="7">The sequence shown here is derived from an EMBL/GenBank/DDBJ whole genome shotgun (WGS) entry which is preliminary data.</text>
</comment>
<keyword evidence="4 6" id="KW-1133">Transmembrane helix</keyword>
<evidence type="ECO:0008006" key="9">
    <source>
        <dbReference type="Google" id="ProtNLM"/>
    </source>
</evidence>
<organism evidence="7 8">
    <name type="scientific">Elaphomyces granulatus</name>
    <dbReference type="NCBI Taxonomy" id="519963"/>
    <lineage>
        <taxon>Eukaryota</taxon>
        <taxon>Fungi</taxon>
        <taxon>Dikarya</taxon>
        <taxon>Ascomycota</taxon>
        <taxon>Pezizomycotina</taxon>
        <taxon>Eurotiomycetes</taxon>
        <taxon>Eurotiomycetidae</taxon>
        <taxon>Eurotiales</taxon>
        <taxon>Elaphomycetaceae</taxon>
        <taxon>Elaphomyces</taxon>
    </lineage>
</organism>
<reference evidence="7 8" key="1">
    <citation type="journal article" date="2015" name="Environ. Microbiol.">
        <title>Metagenome sequence of Elaphomyces granulatus from sporocarp tissue reveals Ascomycota ectomycorrhizal fingerprints of genome expansion and a Proteobacteria-rich microbiome.</title>
        <authorList>
            <person name="Quandt C.A."/>
            <person name="Kohler A."/>
            <person name="Hesse C.N."/>
            <person name="Sharpton T.J."/>
            <person name="Martin F."/>
            <person name="Spatafora J.W."/>
        </authorList>
    </citation>
    <scope>NUCLEOTIDE SEQUENCE [LARGE SCALE GENOMIC DNA]</scope>
    <source>
        <strain evidence="7 8">OSC145934</strain>
    </source>
</reference>
<gene>
    <name evidence="7" type="ORF">Egran_05885</name>
</gene>
<comment type="caution">
    <text evidence="6">Lacks conserved residue(s) required for the propagation of feature annotation.</text>
</comment>
<evidence type="ECO:0000256" key="4">
    <source>
        <dbReference type="ARBA" id="ARBA00022989"/>
    </source>
</evidence>
<evidence type="ECO:0000256" key="3">
    <source>
        <dbReference type="ARBA" id="ARBA00022692"/>
    </source>
</evidence>
<dbReference type="GO" id="GO:0005743">
    <property type="term" value="C:mitochondrial inner membrane"/>
    <property type="evidence" value="ECO:0007669"/>
    <property type="project" value="EnsemblFungi"/>
</dbReference>